<reference evidence="2 3" key="1">
    <citation type="journal article" date="2019" name="Nat. Ecol. Evol.">
        <title>Megaphylogeny resolves global patterns of mushroom evolution.</title>
        <authorList>
            <person name="Varga T."/>
            <person name="Krizsan K."/>
            <person name="Foldi C."/>
            <person name="Dima B."/>
            <person name="Sanchez-Garcia M."/>
            <person name="Sanchez-Ramirez S."/>
            <person name="Szollosi G.J."/>
            <person name="Szarkandi J.G."/>
            <person name="Papp V."/>
            <person name="Albert L."/>
            <person name="Andreopoulos W."/>
            <person name="Angelini C."/>
            <person name="Antonin V."/>
            <person name="Barry K.W."/>
            <person name="Bougher N.L."/>
            <person name="Buchanan P."/>
            <person name="Buyck B."/>
            <person name="Bense V."/>
            <person name="Catcheside P."/>
            <person name="Chovatia M."/>
            <person name="Cooper J."/>
            <person name="Damon W."/>
            <person name="Desjardin D."/>
            <person name="Finy P."/>
            <person name="Geml J."/>
            <person name="Haridas S."/>
            <person name="Hughes K."/>
            <person name="Justo A."/>
            <person name="Karasinski D."/>
            <person name="Kautmanova I."/>
            <person name="Kiss B."/>
            <person name="Kocsube S."/>
            <person name="Kotiranta H."/>
            <person name="LaButti K.M."/>
            <person name="Lechner B.E."/>
            <person name="Liimatainen K."/>
            <person name="Lipzen A."/>
            <person name="Lukacs Z."/>
            <person name="Mihaltcheva S."/>
            <person name="Morgado L.N."/>
            <person name="Niskanen T."/>
            <person name="Noordeloos M.E."/>
            <person name="Ohm R.A."/>
            <person name="Ortiz-Santana B."/>
            <person name="Ovrebo C."/>
            <person name="Racz N."/>
            <person name="Riley R."/>
            <person name="Savchenko A."/>
            <person name="Shiryaev A."/>
            <person name="Soop K."/>
            <person name="Spirin V."/>
            <person name="Szebenyi C."/>
            <person name="Tomsovsky M."/>
            <person name="Tulloss R.E."/>
            <person name="Uehling J."/>
            <person name="Grigoriev I.V."/>
            <person name="Vagvolgyi C."/>
            <person name="Papp T."/>
            <person name="Martin F.M."/>
            <person name="Miettinen O."/>
            <person name="Hibbett D.S."/>
            <person name="Nagy L.G."/>
        </authorList>
    </citation>
    <scope>NUCLEOTIDE SEQUENCE [LARGE SCALE GENOMIC DNA]</scope>
    <source>
        <strain evidence="2 3">FP101781</strain>
    </source>
</reference>
<dbReference type="Proteomes" id="UP000298030">
    <property type="component" value="Unassembled WGS sequence"/>
</dbReference>
<comment type="caution">
    <text evidence="2">The sequence shown here is derived from an EMBL/GenBank/DDBJ whole genome shotgun (WGS) entry which is preliminary data.</text>
</comment>
<dbReference type="STRING" id="71717.A0A4Y7SWY4"/>
<dbReference type="Gene3D" id="1.25.40.10">
    <property type="entry name" value="Tetratricopeptide repeat domain"/>
    <property type="match status" value="1"/>
</dbReference>
<protein>
    <recommendedName>
        <fullName evidence="1">CHAT domain-containing protein</fullName>
    </recommendedName>
</protein>
<gene>
    <name evidence="2" type="ORF">FA13DRAFT_1777067</name>
</gene>
<evidence type="ECO:0000313" key="2">
    <source>
        <dbReference type="EMBL" id="TEB26221.1"/>
    </source>
</evidence>
<evidence type="ECO:0000313" key="3">
    <source>
        <dbReference type="Proteomes" id="UP000298030"/>
    </source>
</evidence>
<accession>A0A4Y7SWY4</accession>
<dbReference type="InterPro" id="IPR024983">
    <property type="entry name" value="CHAT_dom"/>
</dbReference>
<proteinExistence type="predicted"/>
<dbReference type="EMBL" id="QPFP01000050">
    <property type="protein sequence ID" value="TEB26221.1"/>
    <property type="molecule type" value="Genomic_DNA"/>
</dbReference>
<organism evidence="2 3">
    <name type="scientific">Coprinellus micaceus</name>
    <name type="common">Glistening ink-cap mushroom</name>
    <name type="synonym">Coprinus micaceus</name>
    <dbReference type="NCBI Taxonomy" id="71717"/>
    <lineage>
        <taxon>Eukaryota</taxon>
        <taxon>Fungi</taxon>
        <taxon>Dikarya</taxon>
        <taxon>Basidiomycota</taxon>
        <taxon>Agaricomycotina</taxon>
        <taxon>Agaricomycetes</taxon>
        <taxon>Agaricomycetidae</taxon>
        <taxon>Agaricales</taxon>
        <taxon>Agaricineae</taxon>
        <taxon>Psathyrellaceae</taxon>
        <taxon>Coprinellus</taxon>
    </lineage>
</organism>
<sequence>MKEYFRFADDISVVVNRPLTVRNHDIKHIDESIALFDIASTGISKDDPAYHDISDLHQLISLLQTAIDAFPQHRQELAEWRERLGSAYRFRYDALQNIDDLHEAASQYRQAAMFTLGTQRQRALCARMWALTADRLGKADESLEAYQLAVELGTLLTGLERSIGQRRVYLEEAHKLGLYIATKAVEKGEVERAVVWLEQGRGLLWRQLHHVRSPVDGLEAHNPDLAKRVREVSRKLEDGDLLSVSPESQPKVGGDMHWTLSMPKDVRRVVWKDNESTTRFALVLEWEAVLREVRQEEGFETFLRPPPIQDTTTYLPRQGFTILLHAHEEGSYAIIIDRDPNKETDVRLRSIPLTDFTFTKGEAMVRELHTRLNAAGLRGSEERTGDLDDTEDPTRALKAFVRPNARQTTITSVLKNLWNVVVKPIVEYLELKPSNDPSERARIWWCATGPLALLPIHAAGDHQSANGANLGGVLVDYAVSSYTPTLATLAKLVQDESSQPYPGTDHPLQSCSTWVHFACHASQDDHDPLKSGFSLEGGKLTLADIIRRRHEVESTPKSSMALAFLSACQTSTETENFSEEAVHLVAGMLAAGYRGVVGTMWGIPDKYAPVIAEEFYRTATGSQ</sequence>
<evidence type="ECO:0000259" key="1">
    <source>
        <dbReference type="Pfam" id="PF12770"/>
    </source>
</evidence>
<dbReference type="OrthoDB" id="9991317at2759"/>
<dbReference type="InterPro" id="IPR011990">
    <property type="entry name" value="TPR-like_helical_dom_sf"/>
</dbReference>
<feature type="domain" description="CHAT" evidence="1">
    <location>
        <begin position="513"/>
        <end position="618"/>
    </location>
</feature>
<name>A0A4Y7SWY4_COPMI</name>
<keyword evidence="3" id="KW-1185">Reference proteome</keyword>
<dbReference type="AlphaFoldDB" id="A0A4Y7SWY4"/>
<dbReference type="Pfam" id="PF12770">
    <property type="entry name" value="CHAT"/>
    <property type="match status" value="1"/>
</dbReference>